<dbReference type="PANTHER" id="PTHR43791">
    <property type="entry name" value="PERMEASE-RELATED"/>
    <property type="match status" value="1"/>
</dbReference>
<feature type="transmembrane region" description="Helical" evidence="7">
    <location>
        <begin position="389"/>
        <end position="409"/>
    </location>
</feature>
<feature type="transmembrane region" description="Helical" evidence="7">
    <location>
        <begin position="160"/>
        <end position="183"/>
    </location>
</feature>
<dbReference type="FunFam" id="1.20.1250.20:FF:000065">
    <property type="entry name" value="Putative MFS pantothenate transporter"/>
    <property type="match status" value="1"/>
</dbReference>
<keyword evidence="5 7" id="KW-0472">Membrane</keyword>
<dbReference type="InterPro" id="IPR036259">
    <property type="entry name" value="MFS_trans_sf"/>
</dbReference>
<name>A0A9N9UNH5_9HYPO</name>
<keyword evidence="3 7" id="KW-0812">Transmembrane</keyword>
<dbReference type="PANTHER" id="PTHR43791:SF15">
    <property type="entry name" value="TRANSPORTER SEO1-RELATED"/>
    <property type="match status" value="1"/>
</dbReference>
<reference evidence="9 10" key="2">
    <citation type="submission" date="2021-10" db="EMBL/GenBank/DDBJ databases">
        <authorList>
            <person name="Piombo E."/>
        </authorList>
    </citation>
    <scope>NUCLEOTIDE SEQUENCE [LARGE SCALE GENOMIC DNA]</scope>
</reference>
<evidence type="ECO:0000256" key="3">
    <source>
        <dbReference type="ARBA" id="ARBA00022692"/>
    </source>
</evidence>
<feature type="transmembrane region" description="Helical" evidence="7">
    <location>
        <begin position="421"/>
        <end position="443"/>
    </location>
</feature>
<comment type="subcellular location">
    <subcellularLocation>
        <location evidence="1">Membrane</location>
        <topology evidence="1">Multi-pass membrane protein</topology>
    </subcellularLocation>
</comment>
<dbReference type="EMBL" id="CABFNO020001476">
    <property type="protein sequence ID" value="CAG9991055.1"/>
    <property type="molecule type" value="Genomic_DNA"/>
</dbReference>
<keyword evidence="4 7" id="KW-1133">Transmembrane helix</keyword>
<evidence type="ECO:0000313" key="9">
    <source>
        <dbReference type="EMBL" id="CAG9991055.1"/>
    </source>
</evidence>
<feature type="transmembrane region" description="Helical" evidence="7">
    <location>
        <begin position="229"/>
        <end position="251"/>
    </location>
</feature>
<evidence type="ECO:0000256" key="5">
    <source>
        <dbReference type="ARBA" id="ARBA00023136"/>
    </source>
</evidence>
<comment type="similarity">
    <text evidence="6">Belongs to the major facilitator superfamily. Allantoate permease family.</text>
</comment>
<keyword evidence="10" id="KW-1185">Reference proteome</keyword>
<evidence type="ECO:0000313" key="10">
    <source>
        <dbReference type="Proteomes" id="UP000754883"/>
    </source>
</evidence>
<protein>
    <recommendedName>
        <fullName evidence="8">Major facilitator superfamily (MFS) profile domain-containing protein</fullName>
    </recommendedName>
</protein>
<dbReference type="Gene3D" id="1.20.1250.20">
    <property type="entry name" value="MFS general substrate transporter like domains"/>
    <property type="match status" value="2"/>
</dbReference>
<accession>A0A9N9UNH5</accession>
<sequence length="487" mass="54377">MTSVTDKKGEDPIIYLFPLERTSAFDEELPNGHANQPPAEPVRQKWYQWFSPIDTAEERRLVIKLDCLILIYICIAYWVKVMDGSTISAAYVSGMKEDLALNGNELNYIGTINLVGFLIPQIPLTVMMARWGSSHWIPAADLFAGIFTLAQYKVSNVSQVYAIQFFLGVSGSFYYPGVHWYLGSWYKSSELSRRGALFFIASQLGSMSASYIQSAAYVTLDGRYGIASWRWLSIICFAITVPVAVVGFFLLPGTPDKPRGRFLTEEEIVLAKRRMEDEGREPAKPLTVAVIKDVLLGWHFWVLVGLTWFFSQTGGASIDLWLKAEGYSVEDINNITGAIPPVTIVACVVNGILSDAYDAKVALITATGLLNLFAAICLAVWNIPVGLKFLSYFIFGTAYGIAAVIYSWANEICGGSSEERAIVLSSMNTIGNVFSAWVPLLVWKVTEAPRYPRGFIWTITLNVGMIIMAWVTRYFWRQEKSRRHVSS</sequence>
<dbReference type="AlphaFoldDB" id="A0A9N9UNH5"/>
<feature type="transmembrane region" description="Helical" evidence="7">
    <location>
        <begin position="136"/>
        <end position="154"/>
    </location>
</feature>
<feature type="transmembrane region" description="Helical" evidence="7">
    <location>
        <begin position="361"/>
        <end position="383"/>
    </location>
</feature>
<feature type="domain" description="Major facilitator superfamily (MFS) profile" evidence="8">
    <location>
        <begin position="69"/>
        <end position="481"/>
    </location>
</feature>
<feature type="transmembrane region" description="Helical" evidence="7">
    <location>
        <begin position="332"/>
        <end position="354"/>
    </location>
</feature>
<evidence type="ECO:0000256" key="7">
    <source>
        <dbReference type="SAM" id="Phobius"/>
    </source>
</evidence>
<organism evidence="9 10">
    <name type="scientific">Clonostachys byssicola</name>
    <dbReference type="NCBI Taxonomy" id="160290"/>
    <lineage>
        <taxon>Eukaryota</taxon>
        <taxon>Fungi</taxon>
        <taxon>Dikarya</taxon>
        <taxon>Ascomycota</taxon>
        <taxon>Pezizomycotina</taxon>
        <taxon>Sordariomycetes</taxon>
        <taxon>Hypocreomycetidae</taxon>
        <taxon>Hypocreales</taxon>
        <taxon>Bionectriaceae</taxon>
        <taxon>Clonostachys</taxon>
    </lineage>
</organism>
<evidence type="ECO:0000259" key="8">
    <source>
        <dbReference type="PROSITE" id="PS50850"/>
    </source>
</evidence>
<dbReference type="SUPFAM" id="SSF103473">
    <property type="entry name" value="MFS general substrate transporter"/>
    <property type="match status" value="1"/>
</dbReference>
<dbReference type="InterPro" id="IPR020846">
    <property type="entry name" value="MFS_dom"/>
</dbReference>
<proteinExistence type="inferred from homology"/>
<dbReference type="InterPro" id="IPR011701">
    <property type="entry name" value="MFS"/>
</dbReference>
<feature type="transmembrane region" description="Helical" evidence="7">
    <location>
        <begin position="455"/>
        <end position="476"/>
    </location>
</feature>
<dbReference type="Pfam" id="PF07690">
    <property type="entry name" value="MFS_1"/>
    <property type="match status" value="1"/>
</dbReference>
<feature type="transmembrane region" description="Helical" evidence="7">
    <location>
        <begin position="195"/>
        <end position="217"/>
    </location>
</feature>
<feature type="transmembrane region" description="Helical" evidence="7">
    <location>
        <begin position="294"/>
        <end position="312"/>
    </location>
</feature>
<dbReference type="OrthoDB" id="3639251at2759"/>
<evidence type="ECO:0000256" key="6">
    <source>
        <dbReference type="ARBA" id="ARBA00037968"/>
    </source>
</evidence>
<evidence type="ECO:0000256" key="2">
    <source>
        <dbReference type="ARBA" id="ARBA00022448"/>
    </source>
</evidence>
<feature type="transmembrane region" description="Helical" evidence="7">
    <location>
        <begin position="108"/>
        <end position="129"/>
    </location>
</feature>
<keyword evidence="2" id="KW-0813">Transport</keyword>
<dbReference type="GO" id="GO:0016020">
    <property type="term" value="C:membrane"/>
    <property type="evidence" value="ECO:0007669"/>
    <property type="project" value="UniProtKB-SubCell"/>
</dbReference>
<gene>
    <name evidence="9" type="ORF">CBYS24578_00007281</name>
</gene>
<evidence type="ECO:0000256" key="4">
    <source>
        <dbReference type="ARBA" id="ARBA00022989"/>
    </source>
</evidence>
<dbReference type="PROSITE" id="PS50850">
    <property type="entry name" value="MFS"/>
    <property type="match status" value="1"/>
</dbReference>
<reference evidence="10" key="1">
    <citation type="submission" date="2019-06" db="EMBL/GenBank/DDBJ databases">
        <authorList>
            <person name="Broberg M."/>
        </authorList>
    </citation>
    <scope>NUCLEOTIDE SEQUENCE [LARGE SCALE GENOMIC DNA]</scope>
</reference>
<comment type="caution">
    <text evidence="9">The sequence shown here is derived from an EMBL/GenBank/DDBJ whole genome shotgun (WGS) entry which is preliminary data.</text>
</comment>
<dbReference type="Proteomes" id="UP000754883">
    <property type="component" value="Unassembled WGS sequence"/>
</dbReference>
<evidence type="ECO:0000256" key="1">
    <source>
        <dbReference type="ARBA" id="ARBA00004141"/>
    </source>
</evidence>
<dbReference type="GO" id="GO:0022857">
    <property type="term" value="F:transmembrane transporter activity"/>
    <property type="evidence" value="ECO:0007669"/>
    <property type="project" value="InterPro"/>
</dbReference>